<dbReference type="EMBL" id="JACBNQ010000005">
    <property type="protein sequence ID" value="NYB73892.1"/>
    <property type="molecule type" value="Genomic_DNA"/>
</dbReference>
<feature type="coiled-coil region" evidence="1">
    <location>
        <begin position="62"/>
        <end position="89"/>
    </location>
</feature>
<dbReference type="Proteomes" id="UP000611629">
    <property type="component" value="Unassembled WGS sequence"/>
</dbReference>
<reference evidence="2" key="1">
    <citation type="submission" date="2020-07" db="EMBL/GenBank/DDBJ databases">
        <title>Genomic analysis of a strain of Sedimentibacter Hydroxybenzoicus DSM7310.</title>
        <authorList>
            <person name="Ma S."/>
        </authorList>
    </citation>
    <scope>NUCLEOTIDE SEQUENCE</scope>
    <source>
        <strain evidence="2">DSM 7310</strain>
    </source>
</reference>
<dbReference type="InterPro" id="IPR009061">
    <property type="entry name" value="DNA-bd_dom_put_sf"/>
</dbReference>
<accession>A0A974BJG7</accession>
<protein>
    <submittedName>
        <fullName evidence="2">MerR family transcriptional regulator</fullName>
    </submittedName>
</protein>
<dbReference type="RefSeq" id="WP_179237585.1">
    <property type="nucleotide sequence ID" value="NZ_JACBNQ010000005.1"/>
</dbReference>
<proteinExistence type="predicted"/>
<dbReference type="AlphaFoldDB" id="A0A974BJG7"/>
<comment type="caution">
    <text evidence="2">The sequence shown here is derived from an EMBL/GenBank/DDBJ whole genome shotgun (WGS) entry which is preliminary data.</text>
</comment>
<sequence>MAQLLTRKDLAERWQVNEATIDNWRKEGILTPCKGIPAPRFSEQHIAELEGIKLERFSPLERRRLERELEELQAENTKLKGIISQILAASSQIISVKEGVKN</sequence>
<name>A0A974BJG7_SEDHY</name>
<dbReference type="SUPFAM" id="SSF46955">
    <property type="entry name" value="Putative DNA-binding domain"/>
    <property type="match status" value="1"/>
</dbReference>
<evidence type="ECO:0000313" key="3">
    <source>
        <dbReference type="Proteomes" id="UP000611629"/>
    </source>
</evidence>
<evidence type="ECO:0000256" key="1">
    <source>
        <dbReference type="SAM" id="Coils"/>
    </source>
</evidence>
<keyword evidence="3" id="KW-1185">Reference proteome</keyword>
<organism evidence="2 3">
    <name type="scientific">Sedimentibacter hydroxybenzoicus DSM 7310</name>
    <dbReference type="NCBI Taxonomy" id="1123245"/>
    <lineage>
        <taxon>Bacteria</taxon>
        <taxon>Bacillati</taxon>
        <taxon>Bacillota</taxon>
        <taxon>Tissierellia</taxon>
        <taxon>Sedimentibacter</taxon>
    </lineage>
</organism>
<gene>
    <name evidence="2" type="ORF">HZF24_07030</name>
</gene>
<evidence type="ECO:0000313" key="2">
    <source>
        <dbReference type="EMBL" id="NYB73892.1"/>
    </source>
</evidence>
<keyword evidence="1" id="KW-0175">Coiled coil</keyword>